<dbReference type="Pfam" id="PF01613">
    <property type="entry name" value="Flavin_Reduct"/>
    <property type="match status" value="1"/>
</dbReference>
<dbReference type="EMBL" id="MLJW01000095">
    <property type="protein sequence ID" value="OIR00425.1"/>
    <property type="molecule type" value="Genomic_DNA"/>
</dbReference>
<comment type="caution">
    <text evidence="6">The sequence shown here is derived from an EMBL/GenBank/DDBJ whole genome shotgun (WGS) entry which is preliminary data.</text>
</comment>
<dbReference type="InterPro" id="IPR012349">
    <property type="entry name" value="Split_barrel_FMN-bd"/>
</dbReference>
<evidence type="ECO:0000256" key="3">
    <source>
        <dbReference type="ARBA" id="ARBA00022643"/>
    </source>
</evidence>
<dbReference type="Gene3D" id="2.30.110.10">
    <property type="entry name" value="Electron Transport, Fmn-binding Protein, Chain A"/>
    <property type="match status" value="1"/>
</dbReference>
<protein>
    <submittedName>
        <fullName evidence="6">Flavin reductase like domain protein</fullName>
    </submittedName>
</protein>
<feature type="domain" description="Flavin reductase like" evidence="5">
    <location>
        <begin position="20"/>
        <end position="176"/>
    </location>
</feature>
<reference evidence="6" key="1">
    <citation type="submission" date="2016-10" db="EMBL/GenBank/DDBJ databases">
        <title>Sequence of Gallionella enrichment culture.</title>
        <authorList>
            <person name="Poehlein A."/>
            <person name="Muehling M."/>
            <person name="Daniel R."/>
        </authorList>
    </citation>
    <scope>NUCLEOTIDE SEQUENCE</scope>
</reference>
<proteinExistence type="inferred from homology"/>
<dbReference type="PANTHER" id="PTHR33798">
    <property type="entry name" value="FLAVOPROTEIN OXYGENASE"/>
    <property type="match status" value="1"/>
</dbReference>
<evidence type="ECO:0000259" key="5">
    <source>
        <dbReference type="SMART" id="SM00903"/>
    </source>
</evidence>
<sequence length="206" mass="22425">MQIDPSSNSKADNYKLLTNLVIPRPIAWVSSLGPSGVINLAPFSFFNAVGSDPVYLIVSIGHNDDGTAKDTARNIQASGEFVVNLVTEDLFDAMNISAADFPPELSELEAAQLHAAPSVRIKAPRVAEAQVSLECKLFSAQPLGANTLFIGEVVMFHVADQLLGPRLHIENFSPIGRLGSPSVYCRTVDRFDVARISYARWQKEKL</sequence>
<evidence type="ECO:0000256" key="2">
    <source>
        <dbReference type="ARBA" id="ARBA00022630"/>
    </source>
</evidence>
<dbReference type="SMART" id="SM00903">
    <property type="entry name" value="Flavin_Reduct"/>
    <property type="match status" value="1"/>
</dbReference>
<comment type="cofactor">
    <cofactor evidence="1">
        <name>FMN</name>
        <dbReference type="ChEBI" id="CHEBI:58210"/>
    </cofactor>
</comment>
<comment type="similarity">
    <text evidence="4">Belongs to the flavoredoxin family.</text>
</comment>
<keyword evidence="2" id="KW-0285">Flavoprotein</keyword>
<evidence type="ECO:0000256" key="4">
    <source>
        <dbReference type="ARBA" id="ARBA00038054"/>
    </source>
</evidence>
<name>A0A1J5RWC0_9ZZZZ</name>
<evidence type="ECO:0000313" key="6">
    <source>
        <dbReference type="EMBL" id="OIR00425.1"/>
    </source>
</evidence>
<dbReference type="InterPro" id="IPR002563">
    <property type="entry name" value="Flavin_Rdtase-like_dom"/>
</dbReference>
<gene>
    <name evidence="6" type="ORF">GALL_174900</name>
</gene>
<dbReference type="SUPFAM" id="SSF50475">
    <property type="entry name" value="FMN-binding split barrel"/>
    <property type="match status" value="1"/>
</dbReference>
<dbReference type="AlphaFoldDB" id="A0A1J5RWC0"/>
<keyword evidence="3" id="KW-0288">FMN</keyword>
<dbReference type="PANTHER" id="PTHR33798:SF5">
    <property type="entry name" value="FLAVIN REDUCTASE LIKE DOMAIN-CONTAINING PROTEIN"/>
    <property type="match status" value="1"/>
</dbReference>
<dbReference type="GO" id="GO:0010181">
    <property type="term" value="F:FMN binding"/>
    <property type="evidence" value="ECO:0007669"/>
    <property type="project" value="InterPro"/>
</dbReference>
<organism evidence="6">
    <name type="scientific">mine drainage metagenome</name>
    <dbReference type="NCBI Taxonomy" id="410659"/>
    <lineage>
        <taxon>unclassified sequences</taxon>
        <taxon>metagenomes</taxon>
        <taxon>ecological metagenomes</taxon>
    </lineage>
</organism>
<evidence type="ECO:0000256" key="1">
    <source>
        <dbReference type="ARBA" id="ARBA00001917"/>
    </source>
</evidence>
<accession>A0A1J5RWC0</accession>